<evidence type="ECO:0000313" key="2">
    <source>
        <dbReference type="Proteomes" id="UP000293465"/>
    </source>
</evidence>
<dbReference type="GeneID" id="56274201"/>
<dbReference type="Gene3D" id="1.20.58.320">
    <property type="entry name" value="TPR-like"/>
    <property type="match status" value="1"/>
</dbReference>
<dbReference type="Pfam" id="PF06041">
    <property type="entry name" value="DUF924"/>
    <property type="match status" value="1"/>
</dbReference>
<dbReference type="Gene3D" id="1.25.40.10">
    <property type="entry name" value="Tetratricopeptide repeat domain"/>
    <property type="match status" value="1"/>
</dbReference>
<dbReference type="Proteomes" id="UP000293465">
    <property type="component" value="Unassembled WGS sequence"/>
</dbReference>
<name>A0A4Q5KMG5_9GAMM</name>
<dbReference type="SUPFAM" id="SSF48452">
    <property type="entry name" value="TPR-like"/>
    <property type="match status" value="1"/>
</dbReference>
<comment type="caution">
    <text evidence="1">The sequence shown here is derived from an EMBL/GenBank/DDBJ whole genome shotgun (WGS) entry which is preliminary data.</text>
</comment>
<dbReference type="InterPro" id="IPR010323">
    <property type="entry name" value="DUF924"/>
</dbReference>
<evidence type="ECO:0000313" key="1">
    <source>
        <dbReference type="EMBL" id="RYU47537.1"/>
    </source>
</evidence>
<protein>
    <submittedName>
        <fullName evidence="1">DUF924 domain-containing protein</fullName>
    </submittedName>
</protein>
<dbReference type="OrthoDB" id="7593450at2"/>
<dbReference type="AlphaFoldDB" id="A0A4Q5KMG5"/>
<reference evidence="1 2" key="1">
    <citation type="submission" date="2019-02" db="EMBL/GenBank/DDBJ databases">
        <title>Genome sequences of Aliivibrio finisterrensis strains from farmed Atlantic salmon.</title>
        <authorList>
            <person name="Bowman J.P."/>
        </authorList>
    </citation>
    <scope>NUCLEOTIDE SEQUENCE [LARGE SCALE GENOMIC DNA]</scope>
    <source>
        <strain evidence="1 2">A32</strain>
    </source>
</reference>
<dbReference type="InterPro" id="IPR011990">
    <property type="entry name" value="TPR-like_helical_dom_sf"/>
</dbReference>
<gene>
    <name evidence="1" type="ORF">ERW49_04070</name>
</gene>
<sequence>MYQEVISFWFNELEPPQWWQKDEALDAIIKARFSSLHQQAKAGELSEWRTTALGSLAEIILIDQFSRNIYRDTPDSFANDPLGLALAQFAISKGFDAELSQTERGFMYLPFMHSESQAIHVEAVKLYEKLGNPYNLEFEHKHKDIIDRFGRYPHRNAILGRESTETEIEFLQQPNSSF</sequence>
<organism evidence="1 2">
    <name type="scientific">Aliivibrio finisterrensis</name>
    <dbReference type="NCBI Taxonomy" id="511998"/>
    <lineage>
        <taxon>Bacteria</taxon>
        <taxon>Pseudomonadati</taxon>
        <taxon>Pseudomonadota</taxon>
        <taxon>Gammaproteobacteria</taxon>
        <taxon>Vibrionales</taxon>
        <taxon>Vibrionaceae</taxon>
        <taxon>Aliivibrio</taxon>
    </lineage>
</organism>
<proteinExistence type="predicted"/>
<dbReference type="RefSeq" id="WP_130086443.1">
    <property type="nucleotide sequence ID" value="NZ_SEZJ01000003.1"/>
</dbReference>
<accession>A0A4Q5KMG5</accession>
<dbReference type="EMBL" id="SEZJ01000003">
    <property type="protein sequence ID" value="RYU47537.1"/>
    <property type="molecule type" value="Genomic_DNA"/>
</dbReference>